<dbReference type="InterPro" id="IPR032710">
    <property type="entry name" value="NTF2-like_dom_sf"/>
</dbReference>
<dbReference type="AlphaFoldDB" id="A0A368E356"/>
<accession>A0A368E356</accession>
<protein>
    <submittedName>
        <fullName evidence="2">Nuclear transport factor 2 family protein</fullName>
    </submittedName>
</protein>
<dbReference type="CDD" id="cd00531">
    <property type="entry name" value="NTF2_like"/>
    <property type="match status" value="1"/>
</dbReference>
<comment type="caution">
    <text evidence="2">The sequence shown here is derived from an EMBL/GenBank/DDBJ whole genome shotgun (WGS) entry which is preliminary data.</text>
</comment>
<dbReference type="Proteomes" id="UP000252132">
    <property type="component" value="Unassembled WGS sequence"/>
</dbReference>
<proteinExistence type="predicted"/>
<dbReference type="Pfam" id="PF13577">
    <property type="entry name" value="SnoaL_4"/>
    <property type="match status" value="1"/>
</dbReference>
<gene>
    <name evidence="2" type="ORF">DBW69_01785</name>
</gene>
<reference evidence="2 3" key="1">
    <citation type="journal article" date="2018" name="Microbiome">
        <title>Fine metagenomic profile of the Mediterranean stratified and mixed water columns revealed by assembly and recruitment.</title>
        <authorList>
            <person name="Haro-Moreno J.M."/>
            <person name="Lopez-Perez M."/>
            <person name="De La Torre J.R."/>
            <person name="Picazo A."/>
            <person name="Camacho A."/>
            <person name="Rodriguez-Valera F."/>
        </authorList>
    </citation>
    <scope>NUCLEOTIDE SEQUENCE [LARGE SCALE GENOMIC DNA]</scope>
    <source>
        <strain evidence="2">MED-G55</strain>
    </source>
</reference>
<name>A0A368E356_9PROT</name>
<dbReference type="SUPFAM" id="SSF54427">
    <property type="entry name" value="NTF2-like"/>
    <property type="match status" value="1"/>
</dbReference>
<evidence type="ECO:0000259" key="1">
    <source>
        <dbReference type="Pfam" id="PF13577"/>
    </source>
</evidence>
<dbReference type="Gene3D" id="3.10.450.50">
    <property type="match status" value="1"/>
</dbReference>
<evidence type="ECO:0000313" key="3">
    <source>
        <dbReference type="Proteomes" id="UP000252132"/>
    </source>
</evidence>
<feature type="domain" description="SnoaL-like" evidence="1">
    <location>
        <begin position="10"/>
        <end position="134"/>
    </location>
</feature>
<organism evidence="2 3">
    <name type="scientific">PS1 clade bacterium</name>
    <dbReference type="NCBI Taxonomy" id="2175152"/>
    <lineage>
        <taxon>Bacteria</taxon>
        <taxon>Pseudomonadati</taxon>
        <taxon>Pseudomonadota</taxon>
        <taxon>Alphaproteobacteria</taxon>
        <taxon>PS1 clade</taxon>
    </lineage>
</organism>
<dbReference type="EMBL" id="QOQF01000004">
    <property type="protein sequence ID" value="RCL77895.1"/>
    <property type="molecule type" value="Genomic_DNA"/>
</dbReference>
<dbReference type="InterPro" id="IPR037401">
    <property type="entry name" value="SnoaL-like"/>
</dbReference>
<sequence length="168" mass="19177">MGDNMSYDYENIEQIKQLKYRYCRGIDSCNIEELGRVFTDDARINYQGGSYTFEAEGKENILTAMKFAFHDKLVSCHTVHMPIIEITGDTTAKGQWRLLDYAMNLAEDNKVTVGGAEYVDDYAKNADGVWQIKQSAYTRVYEQVFLQDDHNLTHYQLGGGVVKGEFSI</sequence>
<evidence type="ECO:0000313" key="2">
    <source>
        <dbReference type="EMBL" id="RCL77895.1"/>
    </source>
</evidence>